<feature type="domain" description="Response regulatory" evidence="3">
    <location>
        <begin position="3"/>
        <end position="117"/>
    </location>
</feature>
<dbReference type="PROSITE" id="PS50110">
    <property type="entry name" value="RESPONSE_REGULATORY"/>
    <property type="match status" value="1"/>
</dbReference>
<dbReference type="Gene3D" id="3.40.50.2300">
    <property type="match status" value="1"/>
</dbReference>
<dbReference type="AlphaFoldDB" id="A0AAW4L810"/>
<comment type="caution">
    <text evidence="4">The sequence shown here is derived from an EMBL/GenBank/DDBJ whole genome shotgun (WGS) entry which is preliminary data.</text>
</comment>
<dbReference type="EMBL" id="JAHCVJ010000001">
    <property type="protein sequence ID" value="MBT0663356.1"/>
    <property type="molecule type" value="Genomic_DNA"/>
</dbReference>
<dbReference type="InterPro" id="IPR050595">
    <property type="entry name" value="Bact_response_regulator"/>
</dbReference>
<evidence type="ECO:0000259" key="3">
    <source>
        <dbReference type="PROSITE" id="PS50110"/>
    </source>
</evidence>
<organism evidence="4 5">
    <name type="scientific">Geoanaerobacter pelophilus</name>
    <dbReference type="NCBI Taxonomy" id="60036"/>
    <lineage>
        <taxon>Bacteria</taxon>
        <taxon>Pseudomonadati</taxon>
        <taxon>Thermodesulfobacteriota</taxon>
        <taxon>Desulfuromonadia</taxon>
        <taxon>Geobacterales</taxon>
        <taxon>Geobacteraceae</taxon>
        <taxon>Geoanaerobacter</taxon>
    </lineage>
</organism>
<keyword evidence="5" id="KW-1185">Reference proteome</keyword>
<name>A0AAW4L810_9BACT</name>
<evidence type="ECO:0000256" key="1">
    <source>
        <dbReference type="ARBA" id="ARBA00022553"/>
    </source>
</evidence>
<dbReference type="InterPro" id="IPR011006">
    <property type="entry name" value="CheY-like_superfamily"/>
</dbReference>
<keyword evidence="1" id="KW-0597">Phosphoprotein</keyword>
<dbReference type="SUPFAM" id="SSF52172">
    <property type="entry name" value="CheY-like"/>
    <property type="match status" value="1"/>
</dbReference>
<dbReference type="CDD" id="cd00156">
    <property type="entry name" value="REC"/>
    <property type="match status" value="1"/>
</dbReference>
<proteinExistence type="predicted"/>
<dbReference type="Pfam" id="PF00072">
    <property type="entry name" value="Response_reg"/>
    <property type="match status" value="1"/>
</dbReference>
<dbReference type="PANTHER" id="PTHR44591:SF20">
    <property type="entry name" value="PROTEIN PILH"/>
    <property type="match status" value="1"/>
</dbReference>
<dbReference type="RefSeq" id="WP_214170099.1">
    <property type="nucleotide sequence ID" value="NZ_JAHCVJ010000001.1"/>
</dbReference>
<comment type="caution">
    <text evidence="2">Lacks conserved residue(s) required for the propagation of feature annotation.</text>
</comment>
<gene>
    <name evidence="4" type="ORF">KI809_03490</name>
</gene>
<evidence type="ECO:0000313" key="5">
    <source>
        <dbReference type="Proteomes" id="UP000811899"/>
    </source>
</evidence>
<sequence length="136" mass="15060">MQGVLIADDNLDSRKLMADLFIEAGYDVTVTNSAATVLHGILKKTAQVVLIGNEFDEVAATDLIPLLKKCNRELTIIFVSSDASLSLIRKLRNEGIFYHALPPLEPTDQQELKQAVECAFETIRSQHHQDLKGGKQ</sequence>
<dbReference type="Proteomes" id="UP000811899">
    <property type="component" value="Unassembled WGS sequence"/>
</dbReference>
<dbReference type="InterPro" id="IPR001789">
    <property type="entry name" value="Sig_transdc_resp-reg_receiver"/>
</dbReference>
<dbReference type="PANTHER" id="PTHR44591">
    <property type="entry name" value="STRESS RESPONSE REGULATOR PROTEIN 1"/>
    <property type="match status" value="1"/>
</dbReference>
<evidence type="ECO:0000256" key="2">
    <source>
        <dbReference type="PROSITE-ProRule" id="PRU00169"/>
    </source>
</evidence>
<accession>A0AAW4L810</accession>
<evidence type="ECO:0000313" key="4">
    <source>
        <dbReference type="EMBL" id="MBT0663356.1"/>
    </source>
</evidence>
<dbReference type="GO" id="GO:0000160">
    <property type="term" value="P:phosphorelay signal transduction system"/>
    <property type="evidence" value="ECO:0007669"/>
    <property type="project" value="InterPro"/>
</dbReference>
<protein>
    <submittedName>
        <fullName evidence="4">Response regulator</fullName>
    </submittedName>
</protein>
<reference evidence="4 5" key="1">
    <citation type="submission" date="2021-05" db="EMBL/GenBank/DDBJ databases">
        <title>The draft genome of Geobacter pelophilus DSM 12255.</title>
        <authorList>
            <person name="Xu Z."/>
            <person name="Masuda Y."/>
            <person name="Itoh H."/>
            <person name="Senoo K."/>
        </authorList>
    </citation>
    <scope>NUCLEOTIDE SEQUENCE [LARGE SCALE GENOMIC DNA]</scope>
    <source>
        <strain evidence="4 5">DSM 12255</strain>
    </source>
</reference>